<keyword evidence="1" id="KW-0812">Transmembrane</keyword>
<dbReference type="CDD" id="cd00761">
    <property type="entry name" value="Glyco_tranf_GTA_type"/>
    <property type="match status" value="1"/>
</dbReference>
<keyword evidence="1" id="KW-0472">Membrane</keyword>
<evidence type="ECO:0000313" key="3">
    <source>
        <dbReference type="EMBL" id="MBS8121624.1"/>
    </source>
</evidence>
<dbReference type="InterPro" id="IPR050834">
    <property type="entry name" value="Glycosyltransf_2"/>
</dbReference>
<dbReference type="Pfam" id="PF11397">
    <property type="entry name" value="GlcNAc"/>
    <property type="match status" value="1"/>
</dbReference>
<comment type="caution">
    <text evidence="3">The sequence shown here is derived from an EMBL/GenBank/DDBJ whole genome shotgun (WGS) entry which is preliminary data.</text>
</comment>
<dbReference type="EMBL" id="JAEDAM010000007">
    <property type="protein sequence ID" value="MBS8121624.1"/>
    <property type="molecule type" value="Genomic_DNA"/>
</dbReference>
<feature type="transmembrane region" description="Helical" evidence="1">
    <location>
        <begin position="271"/>
        <end position="293"/>
    </location>
</feature>
<feature type="domain" description="Glycosyltransferase 2-like" evidence="2">
    <location>
        <begin position="4"/>
        <end position="119"/>
    </location>
</feature>
<dbReference type="PANTHER" id="PTHR43685:SF2">
    <property type="entry name" value="GLYCOSYLTRANSFERASE 2-LIKE DOMAIN-CONTAINING PROTEIN"/>
    <property type="match status" value="1"/>
</dbReference>
<name>A0ABS5QMC3_9BACT</name>
<dbReference type="SUPFAM" id="SSF53448">
    <property type="entry name" value="Nucleotide-diphospho-sugar transferases"/>
    <property type="match status" value="1"/>
</dbReference>
<dbReference type="InterPro" id="IPR001173">
    <property type="entry name" value="Glyco_trans_2-like"/>
</dbReference>
<evidence type="ECO:0000259" key="2">
    <source>
        <dbReference type="Pfam" id="PF00535"/>
    </source>
</evidence>
<dbReference type="InterPro" id="IPR021067">
    <property type="entry name" value="Glycosyltransferase"/>
</dbReference>
<dbReference type="RefSeq" id="WP_213348344.1">
    <property type="nucleotide sequence ID" value="NZ_JAEDAM010000007.1"/>
</dbReference>
<protein>
    <submittedName>
        <fullName evidence="3">Glycosyltransferase, GT2 family</fullName>
    </submittedName>
</protein>
<dbReference type="Gene3D" id="3.90.550.10">
    <property type="entry name" value="Spore Coat Polysaccharide Biosynthesis Protein SpsA, Chain A"/>
    <property type="match status" value="1"/>
</dbReference>
<dbReference type="Pfam" id="PF00535">
    <property type="entry name" value="Glycos_transf_2"/>
    <property type="match status" value="1"/>
</dbReference>
<accession>A0ABS5QMC3</accession>
<organism evidence="3 4">
    <name type="scientific">Candidatus Vampirococcus lugosii</name>
    <dbReference type="NCBI Taxonomy" id="2789015"/>
    <lineage>
        <taxon>Bacteria</taxon>
        <taxon>Candidatus Absconditibacteriota</taxon>
        <taxon>Vampirococcus</taxon>
    </lineage>
</organism>
<keyword evidence="4" id="KW-1185">Reference proteome</keyword>
<proteinExistence type="predicted"/>
<dbReference type="Proteomes" id="UP000680365">
    <property type="component" value="Unassembled WGS sequence"/>
</dbReference>
<keyword evidence="1" id="KW-1133">Transmembrane helix</keyword>
<dbReference type="InterPro" id="IPR029044">
    <property type="entry name" value="Nucleotide-diphossugar_trans"/>
</dbReference>
<reference evidence="3 4" key="1">
    <citation type="journal article" date="2021" name="Nat. Commun.">
        <title>Reductive evolution and unique predatory mode in the CPR bacterium Vampirococcus lugosii.</title>
        <authorList>
            <person name="Moreira D."/>
            <person name="Zivanovic Y."/>
            <person name="Lopez-Archilla A.I."/>
            <person name="Iniesto M."/>
            <person name="Lopez-Garcia P."/>
        </authorList>
    </citation>
    <scope>NUCLEOTIDE SEQUENCE [LARGE SCALE GENOMIC DNA]</scope>
    <source>
        <strain evidence="3">Chiprana</strain>
    </source>
</reference>
<evidence type="ECO:0000313" key="4">
    <source>
        <dbReference type="Proteomes" id="UP000680365"/>
    </source>
</evidence>
<dbReference type="PANTHER" id="PTHR43685">
    <property type="entry name" value="GLYCOSYLTRANSFERASE"/>
    <property type="match status" value="1"/>
</dbReference>
<evidence type="ECO:0000256" key="1">
    <source>
        <dbReference type="SAM" id="Phobius"/>
    </source>
</evidence>
<gene>
    <name evidence="3" type="ORF">VAMP_11n312</name>
</gene>
<sequence>MNFSVVIPSRGNISKLQDIIESISKQDILAQKVYIIIDKFLSKDEFNVSKYFLSKNIDNNIFGRIELVSNINYNFCPNNGVSYVRNFGIGLVKTEYLYIIDDDNVFEKDFFKKTLSEYKYLNNKTEINKTKFEKNILCPTVMYRKTGIIQSQGIKSLNPFFGKVVLNYNKNKKFKKVKMIGGNSIFAKTEIFKKHPFDEYFNFVYEDLNFTWTLSNAGYKIYVSNELKIYHMERPKNKAEKSFIGEPNMAYQKSRNRIMLIKQNANFISKIIFYIFGLGIQTIWFLFLILFFVKEKKRYTIKSVFKGLYDGLKY</sequence>